<sequence length="158" mass="18107">HISTSKIEQVLALIQNSFQATMYKLSGISPFTQAGYDLAKVGLWKPRDHTLPPIVYGLKLLEYKPPYFKIEQVRRTNIGPFKVEHALSLDEITPETLLENMKNSERLIEEANLLDKTILIGKSHNEEVKIVGRKPYDNVTDIYQTKKSAYKTSEQMDL</sequence>
<dbReference type="AlphaFoldDB" id="A0A8S2WLV2"/>
<feature type="non-terminal residue" evidence="2">
    <location>
        <position position="1"/>
    </location>
</feature>
<dbReference type="Proteomes" id="UP000677228">
    <property type="component" value="Unassembled WGS sequence"/>
</dbReference>
<evidence type="ECO:0000313" key="1">
    <source>
        <dbReference type="EMBL" id="CAF1626773.1"/>
    </source>
</evidence>
<name>A0A8S2WLV2_9BILA</name>
<dbReference type="EMBL" id="CAJNOK010057571">
    <property type="protein sequence ID" value="CAF1626773.1"/>
    <property type="molecule type" value="Genomic_DNA"/>
</dbReference>
<dbReference type="GO" id="GO:0003723">
    <property type="term" value="F:RNA binding"/>
    <property type="evidence" value="ECO:0007669"/>
    <property type="project" value="InterPro"/>
</dbReference>
<dbReference type="GO" id="GO:0009982">
    <property type="term" value="F:pseudouridine synthase activity"/>
    <property type="evidence" value="ECO:0007669"/>
    <property type="project" value="InterPro"/>
</dbReference>
<dbReference type="EMBL" id="CAJOBA010082864">
    <property type="protein sequence ID" value="CAF4450067.1"/>
    <property type="molecule type" value="Genomic_DNA"/>
</dbReference>
<dbReference type="InterPro" id="IPR039048">
    <property type="entry name" value="Trub2"/>
</dbReference>
<dbReference type="GO" id="GO:0001522">
    <property type="term" value="P:pseudouridine synthesis"/>
    <property type="evidence" value="ECO:0007669"/>
    <property type="project" value="InterPro"/>
</dbReference>
<accession>A0A8S2WLV2</accession>
<gene>
    <name evidence="1" type="ORF">OVA965_LOCUS43494</name>
    <name evidence="2" type="ORF">TMI583_LOCUS45784</name>
</gene>
<evidence type="ECO:0000313" key="2">
    <source>
        <dbReference type="EMBL" id="CAF4450067.1"/>
    </source>
</evidence>
<comment type="caution">
    <text evidence="2">The sequence shown here is derived from an EMBL/GenBank/DDBJ whole genome shotgun (WGS) entry which is preliminary data.</text>
</comment>
<dbReference type="Proteomes" id="UP000682733">
    <property type="component" value="Unassembled WGS sequence"/>
</dbReference>
<reference evidence="2" key="1">
    <citation type="submission" date="2021-02" db="EMBL/GenBank/DDBJ databases">
        <authorList>
            <person name="Nowell W R."/>
        </authorList>
    </citation>
    <scope>NUCLEOTIDE SEQUENCE</scope>
</reference>
<dbReference type="SUPFAM" id="SSF55120">
    <property type="entry name" value="Pseudouridine synthase"/>
    <property type="match status" value="1"/>
</dbReference>
<dbReference type="InterPro" id="IPR020103">
    <property type="entry name" value="PsdUridine_synth_cat_dom_sf"/>
</dbReference>
<organism evidence="2 3">
    <name type="scientific">Didymodactylos carnosus</name>
    <dbReference type="NCBI Taxonomy" id="1234261"/>
    <lineage>
        <taxon>Eukaryota</taxon>
        <taxon>Metazoa</taxon>
        <taxon>Spiralia</taxon>
        <taxon>Gnathifera</taxon>
        <taxon>Rotifera</taxon>
        <taxon>Eurotatoria</taxon>
        <taxon>Bdelloidea</taxon>
        <taxon>Philodinida</taxon>
        <taxon>Philodinidae</taxon>
        <taxon>Didymodactylos</taxon>
    </lineage>
</organism>
<evidence type="ECO:0000313" key="3">
    <source>
        <dbReference type="Proteomes" id="UP000682733"/>
    </source>
</evidence>
<dbReference type="PANTHER" id="PTHR13195">
    <property type="entry name" value="PSEUDOURIDINE SYNTHASE-RELATED"/>
    <property type="match status" value="1"/>
</dbReference>
<dbReference type="PANTHER" id="PTHR13195:SF0">
    <property type="entry name" value="PSEUDOURIDYLATE SYNTHASE TRUB2, MITOCHONDRIAL"/>
    <property type="match status" value="1"/>
</dbReference>
<protein>
    <submittedName>
        <fullName evidence="2">Uncharacterized protein</fullName>
    </submittedName>
</protein>
<proteinExistence type="predicted"/>